<evidence type="ECO:0000313" key="3">
    <source>
        <dbReference type="EMBL" id="AKJ95851.1"/>
    </source>
</evidence>
<gene>
    <name evidence="3" type="ORF">TVD_11030</name>
</gene>
<dbReference type="PATRIC" id="fig|106634.4.peg.2247"/>
<dbReference type="PANTHER" id="PTHR38036">
    <property type="entry name" value="UPF0250 PROTEIN YBED"/>
    <property type="match status" value="1"/>
</dbReference>
<dbReference type="RefSeq" id="WP_018144082.1">
    <property type="nucleotide sequence ID" value="NZ_CP011367.1"/>
</dbReference>
<keyword evidence="4" id="KW-1185">Reference proteome</keyword>
<dbReference type="InterPro" id="IPR007454">
    <property type="entry name" value="UPF0250_YbeD-like"/>
</dbReference>
<accession>A0A0G3GAM6</accession>
<dbReference type="InterPro" id="IPR027471">
    <property type="entry name" value="YbeD-like_sf"/>
</dbReference>
<dbReference type="OrthoDB" id="9793424at2"/>
<dbReference type="Proteomes" id="UP000064201">
    <property type="component" value="Chromosome"/>
</dbReference>
<reference evidence="3 4" key="1">
    <citation type="submission" date="2015-04" db="EMBL/GenBank/DDBJ databases">
        <title>Complete Sequence for the Genome of the Thioalkalivibrio versutus D301.</title>
        <authorList>
            <person name="Mu T."/>
            <person name="Zhou J."/>
            <person name="Xu X."/>
        </authorList>
    </citation>
    <scope>NUCLEOTIDE SEQUENCE [LARGE SCALE GENOMIC DNA]</scope>
    <source>
        <strain evidence="3 4">D301</strain>
    </source>
</reference>
<dbReference type="EMBL" id="CP011367">
    <property type="protein sequence ID" value="AKJ95851.1"/>
    <property type="molecule type" value="Genomic_DNA"/>
</dbReference>
<dbReference type="GO" id="GO:0005829">
    <property type="term" value="C:cytosol"/>
    <property type="evidence" value="ECO:0007669"/>
    <property type="project" value="TreeGrafter"/>
</dbReference>
<evidence type="ECO:0000256" key="2">
    <source>
        <dbReference type="HAMAP-Rule" id="MF_00659"/>
    </source>
</evidence>
<dbReference type="PANTHER" id="PTHR38036:SF1">
    <property type="entry name" value="UPF0250 PROTEIN YBED"/>
    <property type="match status" value="1"/>
</dbReference>
<sequence>MSDRETLIEFPCRFPVKVMGDAHPELMEAVEGCVAEHLDADDAVIEQRASRAGRYVGITITFTATSQAQLDAFYRSLGRCDRVRMIL</sequence>
<dbReference type="AlphaFoldDB" id="A0A0G3GAM6"/>
<proteinExistence type="inferred from homology"/>
<organism evidence="3 4">
    <name type="scientific">Thioalkalivibrio versutus</name>
    <dbReference type="NCBI Taxonomy" id="106634"/>
    <lineage>
        <taxon>Bacteria</taxon>
        <taxon>Pseudomonadati</taxon>
        <taxon>Pseudomonadota</taxon>
        <taxon>Gammaproteobacteria</taxon>
        <taxon>Chromatiales</taxon>
        <taxon>Ectothiorhodospiraceae</taxon>
        <taxon>Thioalkalivibrio</taxon>
    </lineage>
</organism>
<dbReference type="Gene3D" id="3.30.70.260">
    <property type="match status" value="1"/>
</dbReference>
<evidence type="ECO:0000256" key="1">
    <source>
        <dbReference type="ARBA" id="ARBA00008460"/>
    </source>
</evidence>
<dbReference type="STRING" id="106634.TVD_11030"/>
<dbReference type="KEGG" id="tvr:TVD_11030"/>
<dbReference type="Pfam" id="PF04359">
    <property type="entry name" value="DUF493"/>
    <property type="match status" value="1"/>
</dbReference>
<name>A0A0G3GAM6_9GAMM</name>
<comment type="similarity">
    <text evidence="1 2">Belongs to the UPF0250 family.</text>
</comment>
<dbReference type="HAMAP" id="MF_00659">
    <property type="entry name" value="UPF0250"/>
    <property type="match status" value="1"/>
</dbReference>
<protein>
    <recommendedName>
        <fullName evidence="2">UPF0250 protein TVD_11030</fullName>
    </recommendedName>
</protein>
<dbReference type="SUPFAM" id="SSF117991">
    <property type="entry name" value="YbeD/HP0495-like"/>
    <property type="match status" value="1"/>
</dbReference>
<evidence type="ECO:0000313" key="4">
    <source>
        <dbReference type="Proteomes" id="UP000064201"/>
    </source>
</evidence>